<dbReference type="GO" id="GO:0009103">
    <property type="term" value="P:lipopolysaccharide biosynthetic process"/>
    <property type="evidence" value="ECO:0007669"/>
    <property type="project" value="TreeGrafter"/>
</dbReference>
<evidence type="ECO:0000256" key="2">
    <source>
        <dbReference type="SAM" id="Phobius"/>
    </source>
</evidence>
<reference evidence="4 5" key="1">
    <citation type="submission" date="2023-04" db="EMBL/GenBank/DDBJ databases">
        <title>Klugiella caeni sp. nov. isolated from the sludge of biochemical tank.</title>
        <authorList>
            <person name="Geng K."/>
        </authorList>
    </citation>
    <scope>NUCLEOTIDE SEQUENCE [LARGE SCALE GENOMIC DNA]</scope>
    <source>
        <strain evidence="4 5">YN-L-19</strain>
    </source>
</reference>
<feature type="region of interest" description="Disordered" evidence="1">
    <location>
        <begin position="446"/>
        <end position="505"/>
    </location>
</feature>
<feature type="transmembrane region" description="Helical" evidence="2">
    <location>
        <begin position="340"/>
        <end position="361"/>
    </location>
</feature>
<dbReference type="EMBL" id="JASATX010000004">
    <property type="protein sequence ID" value="MDI2099399.1"/>
    <property type="molecule type" value="Genomic_DNA"/>
</dbReference>
<evidence type="ECO:0000256" key="1">
    <source>
        <dbReference type="SAM" id="MobiDB-lite"/>
    </source>
</evidence>
<dbReference type="RefSeq" id="WP_281489183.1">
    <property type="nucleotide sequence ID" value="NZ_JASATX010000004.1"/>
</dbReference>
<keyword evidence="5" id="KW-1185">Reference proteome</keyword>
<keyword evidence="2" id="KW-1133">Transmembrane helix</keyword>
<feature type="transmembrane region" description="Helical" evidence="2">
    <location>
        <begin position="31"/>
        <end position="51"/>
    </location>
</feature>
<dbReference type="InterPro" id="IPR002656">
    <property type="entry name" value="Acyl_transf_3_dom"/>
</dbReference>
<keyword evidence="2" id="KW-0472">Membrane</keyword>
<dbReference type="PANTHER" id="PTHR23028">
    <property type="entry name" value="ACETYLTRANSFERASE"/>
    <property type="match status" value="1"/>
</dbReference>
<sequence>MTVASATSSEATRKTVSIGQALNGSNNSLGLLRLVMAALVIVDHAFPLGGFEGDLFRRFTQGQVSLGGLAVAGFFAISGYLITKSGMSGDVVQFMWRRSLRIFPAYWLVLLVTAFIAAPIVWVSNGDNLADLSVAALLAYLAANWTLNIGSFGIGDLLAGTTPYGELTGGSVFNGSIWTLIYEWNCYLLVAVLVAFGLMRWVRVAAPALAVGFLILIVAAAVDAQAIATLLPLLADPYSRTLGFTFLVGAVLAAYSREVPFDDRLGILAGIVLIGSLRLGGFSTIGTIAGAYFVLYLAARLPRALQRVGKVNDYSYGVYIYGFVVQQLLAHFGAQRLGLVPYIGLALVLSLGCAWVSWHLVEKRAMRAKSWGPGRGARYWLDRMPRRSRHRQSDDRGAGAVAPHGAAIDTGTLRDATIDSAIIDDALIDAARIDSDLADPVEAALTPPVLTEEPPQSPVDAPAVSARPSAPPTSLAAAPVLAGATDDTVVSLPEESDETRQLTKP</sequence>
<dbReference type="Pfam" id="PF01757">
    <property type="entry name" value="Acyl_transf_3"/>
    <property type="match status" value="1"/>
</dbReference>
<proteinExistence type="predicted"/>
<gene>
    <name evidence="4" type="ORF">QF206_10535</name>
</gene>
<organism evidence="4 5">
    <name type="scientific">Ruicaihuangia caeni</name>
    <dbReference type="NCBI Taxonomy" id="3042517"/>
    <lineage>
        <taxon>Bacteria</taxon>
        <taxon>Bacillati</taxon>
        <taxon>Actinomycetota</taxon>
        <taxon>Actinomycetes</taxon>
        <taxon>Micrococcales</taxon>
        <taxon>Microbacteriaceae</taxon>
        <taxon>Ruicaihuangia</taxon>
    </lineage>
</organism>
<keyword evidence="2" id="KW-0812">Transmembrane</keyword>
<evidence type="ECO:0000313" key="5">
    <source>
        <dbReference type="Proteomes" id="UP001321506"/>
    </source>
</evidence>
<dbReference type="Proteomes" id="UP001321506">
    <property type="component" value="Unassembled WGS sequence"/>
</dbReference>
<evidence type="ECO:0000259" key="3">
    <source>
        <dbReference type="Pfam" id="PF01757"/>
    </source>
</evidence>
<dbReference type="InterPro" id="IPR050879">
    <property type="entry name" value="Acyltransferase_3"/>
</dbReference>
<feature type="domain" description="Acyltransferase 3" evidence="3">
    <location>
        <begin position="27"/>
        <end position="358"/>
    </location>
</feature>
<dbReference type="PANTHER" id="PTHR23028:SF53">
    <property type="entry name" value="ACYL_TRANSF_3 DOMAIN-CONTAINING PROTEIN"/>
    <property type="match status" value="1"/>
</dbReference>
<dbReference type="GO" id="GO:0016020">
    <property type="term" value="C:membrane"/>
    <property type="evidence" value="ECO:0007669"/>
    <property type="project" value="TreeGrafter"/>
</dbReference>
<feature type="transmembrane region" description="Helical" evidence="2">
    <location>
        <begin position="103"/>
        <end position="122"/>
    </location>
</feature>
<protein>
    <submittedName>
        <fullName evidence="4">Acyltransferase family protein</fullName>
    </submittedName>
</protein>
<name>A0AAW6T844_9MICO</name>
<dbReference type="GO" id="GO:0016747">
    <property type="term" value="F:acyltransferase activity, transferring groups other than amino-acyl groups"/>
    <property type="evidence" value="ECO:0007669"/>
    <property type="project" value="InterPro"/>
</dbReference>
<keyword evidence="4" id="KW-0808">Transferase</keyword>
<feature type="transmembrane region" description="Helical" evidence="2">
    <location>
        <begin position="267"/>
        <end position="295"/>
    </location>
</feature>
<feature type="transmembrane region" description="Helical" evidence="2">
    <location>
        <begin position="180"/>
        <end position="202"/>
    </location>
</feature>
<dbReference type="AlphaFoldDB" id="A0AAW6T844"/>
<feature type="transmembrane region" description="Helical" evidence="2">
    <location>
        <begin position="63"/>
        <end position="82"/>
    </location>
</feature>
<comment type="caution">
    <text evidence="4">The sequence shown here is derived from an EMBL/GenBank/DDBJ whole genome shotgun (WGS) entry which is preliminary data.</text>
</comment>
<keyword evidence="4" id="KW-0012">Acyltransferase</keyword>
<accession>A0AAW6T844</accession>
<feature type="transmembrane region" description="Helical" evidence="2">
    <location>
        <begin position="208"/>
        <end position="231"/>
    </location>
</feature>
<feature type="transmembrane region" description="Helical" evidence="2">
    <location>
        <begin position="134"/>
        <end position="159"/>
    </location>
</feature>
<feature type="compositionally biased region" description="Low complexity" evidence="1">
    <location>
        <begin position="458"/>
        <end position="482"/>
    </location>
</feature>
<evidence type="ECO:0000313" key="4">
    <source>
        <dbReference type="EMBL" id="MDI2099399.1"/>
    </source>
</evidence>
<feature type="transmembrane region" description="Helical" evidence="2">
    <location>
        <begin position="316"/>
        <end position="334"/>
    </location>
</feature>